<dbReference type="PANTHER" id="PTHR43133">
    <property type="entry name" value="RNA POLYMERASE ECF-TYPE SIGMA FACTO"/>
    <property type="match status" value="1"/>
</dbReference>
<dbReference type="EMBL" id="BMPI01000015">
    <property type="protein sequence ID" value="GGM31723.1"/>
    <property type="molecule type" value="Genomic_DNA"/>
</dbReference>
<reference evidence="8" key="2">
    <citation type="submission" date="2020-09" db="EMBL/GenBank/DDBJ databases">
        <authorList>
            <person name="Sun Q."/>
            <person name="Ohkuma M."/>
        </authorList>
    </citation>
    <scope>NUCLEOTIDE SEQUENCE</scope>
    <source>
        <strain evidence="8">JCM 19831</strain>
    </source>
</reference>
<keyword evidence="9" id="KW-1185">Reference proteome</keyword>
<dbReference type="InterPro" id="IPR036388">
    <property type="entry name" value="WH-like_DNA-bd_sf"/>
</dbReference>
<reference evidence="8" key="1">
    <citation type="journal article" date="2014" name="Int. J. Syst. Evol. Microbiol.">
        <title>Complete genome sequence of Corynebacterium casei LMG S-19264T (=DSM 44701T), isolated from a smear-ripened cheese.</title>
        <authorList>
            <consortium name="US DOE Joint Genome Institute (JGI-PGF)"/>
            <person name="Walter F."/>
            <person name="Albersmeier A."/>
            <person name="Kalinowski J."/>
            <person name="Ruckert C."/>
        </authorList>
    </citation>
    <scope>NUCLEOTIDE SEQUENCE</scope>
    <source>
        <strain evidence="8">JCM 19831</strain>
    </source>
</reference>
<proteinExistence type="inferred from homology"/>
<feature type="domain" description="RNA polymerase sigma factor 70 region 4 type 2" evidence="7">
    <location>
        <begin position="100"/>
        <end position="151"/>
    </location>
</feature>
<dbReference type="GO" id="GO:0003677">
    <property type="term" value="F:DNA binding"/>
    <property type="evidence" value="ECO:0007669"/>
    <property type="project" value="UniProtKB-KW"/>
</dbReference>
<keyword evidence="3" id="KW-0731">Sigma factor</keyword>
<dbReference type="Pfam" id="PF04542">
    <property type="entry name" value="Sigma70_r2"/>
    <property type="match status" value="1"/>
</dbReference>
<dbReference type="CDD" id="cd06171">
    <property type="entry name" value="Sigma70_r4"/>
    <property type="match status" value="1"/>
</dbReference>
<dbReference type="GO" id="GO:0016987">
    <property type="term" value="F:sigma factor activity"/>
    <property type="evidence" value="ECO:0007669"/>
    <property type="project" value="UniProtKB-KW"/>
</dbReference>
<keyword evidence="4" id="KW-0238">DNA-binding</keyword>
<accession>A0A917TPT0</accession>
<protein>
    <submittedName>
        <fullName evidence="8">RNA polymerase sigma24 factor</fullName>
    </submittedName>
</protein>
<dbReference type="InterPro" id="IPR014284">
    <property type="entry name" value="RNA_pol_sigma-70_dom"/>
</dbReference>
<organism evidence="8 9">
    <name type="scientific">Dactylosporangium sucinum</name>
    <dbReference type="NCBI Taxonomy" id="1424081"/>
    <lineage>
        <taxon>Bacteria</taxon>
        <taxon>Bacillati</taxon>
        <taxon>Actinomycetota</taxon>
        <taxon>Actinomycetes</taxon>
        <taxon>Micromonosporales</taxon>
        <taxon>Micromonosporaceae</taxon>
        <taxon>Dactylosporangium</taxon>
    </lineage>
</organism>
<feature type="domain" description="RNA polymerase sigma-70 region 2" evidence="6">
    <location>
        <begin position="15"/>
        <end position="76"/>
    </location>
</feature>
<keyword evidence="5" id="KW-0804">Transcription</keyword>
<dbReference type="InterPro" id="IPR013249">
    <property type="entry name" value="RNA_pol_sigma70_r4_t2"/>
</dbReference>
<comment type="caution">
    <text evidence="8">The sequence shown here is derived from an EMBL/GenBank/DDBJ whole genome shotgun (WGS) entry which is preliminary data.</text>
</comment>
<dbReference type="GO" id="GO:0006352">
    <property type="term" value="P:DNA-templated transcription initiation"/>
    <property type="evidence" value="ECO:0007669"/>
    <property type="project" value="InterPro"/>
</dbReference>
<dbReference type="InterPro" id="IPR014325">
    <property type="entry name" value="RNA_pol_sigma-E_actinobac"/>
</dbReference>
<dbReference type="Gene3D" id="1.10.10.10">
    <property type="entry name" value="Winged helix-like DNA-binding domain superfamily/Winged helix DNA-binding domain"/>
    <property type="match status" value="1"/>
</dbReference>
<evidence type="ECO:0000313" key="9">
    <source>
        <dbReference type="Proteomes" id="UP000642070"/>
    </source>
</evidence>
<dbReference type="InterPro" id="IPR007627">
    <property type="entry name" value="RNA_pol_sigma70_r2"/>
</dbReference>
<evidence type="ECO:0000259" key="6">
    <source>
        <dbReference type="Pfam" id="PF04542"/>
    </source>
</evidence>
<dbReference type="PANTHER" id="PTHR43133:SF50">
    <property type="entry name" value="ECF RNA POLYMERASE SIGMA FACTOR SIGM"/>
    <property type="match status" value="1"/>
</dbReference>
<dbReference type="Proteomes" id="UP000642070">
    <property type="component" value="Unassembled WGS sequence"/>
</dbReference>
<evidence type="ECO:0000256" key="4">
    <source>
        <dbReference type="ARBA" id="ARBA00023125"/>
    </source>
</evidence>
<evidence type="ECO:0000256" key="5">
    <source>
        <dbReference type="ARBA" id="ARBA00023163"/>
    </source>
</evidence>
<dbReference type="InterPro" id="IPR013324">
    <property type="entry name" value="RNA_pol_sigma_r3/r4-like"/>
</dbReference>
<dbReference type="RefSeq" id="WP_190251008.1">
    <property type="nucleotide sequence ID" value="NZ_BMPI01000015.1"/>
</dbReference>
<evidence type="ECO:0000256" key="1">
    <source>
        <dbReference type="ARBA" id="ARBA00010641"/>
    </source>
</evidence>
<evidence type="ECO:0000313" key="8">
    <source>
        <dbReference type="EMBL" id="GGM31723.1"/>
    </source>
</evidence>
<sequence>MSPDEGFVDYARTAAPRLRRTAYLLCHDWHLAQDLTQTALAKLFVHWGRIHRRDSPDAYARKVLLRVFLDHQRRSSSHEVVVDRVADAPAPDGQAELRLTLIEALSRIPARDRAILVLRYWEDQSIDTVADLLGVSVPTVKTQSARGLSRLRSLLGADDAELLALRD</sequence>
<dbReference type="NCBIfam" id="TIGR02937">
    <property type="entry name" value="sigma70-ECF"/>
    <property type="match status" value="1"/>
</dbReference>
<dbReference type="Gene3D" id="1.10.1740.10">
    <property type="match status" value="1"/>
</dbReference>
<name>A0A917TPT0_9ACTN</name>
<evidence type="ECO:0000259" key="7">
    <source>
        <dbReference type="Pfam" id="PF08281"/>
    </source>
</evidence>
<evidence type="ECO:0000256" key="2">
    <source>
        <dbReference type="ARBA" id="ARBA00023015"/>
    </source>
</evidence>
<evidence type="ECO:0000256" key="3">
    <source>
        <dbReference type="ARBA" id="ARBA00023082"/>
    </source>
</evidence>
<dbReference type="SUPFAM" id="SSF88946">
    <property type="entry name" value="Sigma2 domain of RNA polymerase sigma factors"/>
    <property type="match status" value="1"/>
</dbReference>
<dbReference type="SUPFAM" id="SSF88659">
    <property type="entry name" value="Sigma3 and sigma4 domains of RNA polymerase sigma factors"/>
    <property type="match status" value="1"/>
</dbReference>
<dbReference type="Pfam" id="PF08281">
    <property type="entry name" value="Sigma70_r4_2"/>
    <property type="match status" value="1"/>
</dbReference>
<gene>
    <name evidence="8" type="ORF">GCM10007977_036150</name>
</gene>
<keyword evidence="2" id="KW-0805">Transcription regulation</keyword>
<dbReference type="AlphaFoldDB" id="A0A917TPT0"/>
<comment type="similarity">
    <text evidence="1">Belongs to the sigma-70 factor family. ECF subfamily.</text>
</comment>
<dbReference type="InterPro" id="IPR013325">
    <property type="entry name" value="RNA_pol_sigma_r2"/>
</dbReference>
<dbReference type="InterPro" id="IPR039425">
    <property type="entry name" value="RNA_pol_sigma-70-like"/>
</dbReference>
<dbReference type="NCBIfam" id="TIGR02983">
    <property type="entry name" value="SigE-fam_strep"/>
    <property type="match status" value="1"/>
</dbReference>